<dbReference type="InterPro" id="IPR036188">
    <property type="entry name" value="FAD/NAD-bd_sf"/>
</dbReference>
<gene>
    <name evidence="1" type="ORF">ARMOST_07621</name>
</gene>
<dbReference type="EMBL" id="FUEG01000005">
    <property type="protein sequence ID" value="SJL04260.1"/>
    <property type="molecule type" value="Genomic_DNA"/>
</dbReference>
<accession>A0A284R6E0</accession>
<name>A0A284R6E0_ARMOS</name>
<proteinExistence type="predicted"/>
<evidence type="ECO:0000313" key="1">
    <source>
        <dbReference type="EMBL" id="SJL04260.1"/>
    </source>
</evidence>
<evidence type="ECO:0000313" key="2">
    <source>
        <dbReference type="Proteomes" id="UP000219338"/>
    </source>
</evidence>
<keyword evidence="2" id="KW-1185">Reference proteome</keyword>
<dbReference type="Proteomes" id="UP000219338">
    <property type="component" value="Unassembled WGS sequence"/>
</dbReference>
<organism evidence="1 2">
    <name type="scientific">Armillaria ostoyae</name>
    <name type="common">Armillaria root rot fungus</name>
    <dbReference type="NCBI Taxonomy" id="47428"/>
    <lineage>
        <taxon>Eukaryota</taxon>
        <taxon>Fungi</taxon>
        <taxon>Dikarya</taxon>
        <taxon>Basidiomycota</taxon>
        <taxon>Agaricomycotina</taxon>
        <taxon>Agaricomycetes</taxon>
        <taxon>Agaricomycetidae</taxon>
        <taxon>Agaricales</taxon>
        <taxon>Marasmiineae</taxon>
        <taxon>Physalacriaceae</taxon>
        <taxon>Armillaria</taxon>
    </lineage>
</organism>
<evidence type="ECO:0008006" key="3">
    <source>
        <dbReference type="Google" id="ProtNLM"/>
    </source>
</evidence>
<reference evidence="2" key="1">
    <citation type="journal article" date="2017" name="Nat. Ecol. Evol.">
        <title>Genome expansion and lineage-specific genetic innovations in the forest pathogenic fungi Armillaria.</title>
        <authorList>
            <person name="Sipos G."/>
            <person name="Prasanna A.N."/>
            <person name="Walter M.C."/>
            <person name="O'Connor E."/>
            <person name="Balint B."/>
            <person name="Krizsan K."/>
            <person name="Kiss B."/>
            <person name="Hess J."/>
            <person name="Varga T."/>
            <person name="Slot J."/>
            <person name="Riley R."/>
            <person name="Boka B."/>
            <person name="Rigling D."/>
            <person name="Barry K."/>
            <person name="Lee J."/>
            <person name="Mihaltcheva S."/>
            <person name="LaButti K."/>
            <person name="Lipzen A."/>
            <person name="Waldron R."/>
            <person name="Moloney N.M."/>
            <person name="Sperisen C."/>
            <person name="Kredics L."/>
            <person name="Vagvoelgyi C."/>
            <person name="Patrignani A."/>
            <person name="Fitzpatrick D."/>
            <person name="Nagy I."/>
            <person name="Doyle S."/>
            <person name="Anderson J.B."/>
            <person name="Grigoriev I.V."/>
            <person name="Gueldener U."/>
            <person name="Muensterkoetter M."/>
            <person name="Nagy L.G."/>
        </authorList>
    </citation>
    <scope>NUCLEOTIDE SEQUENCE [LARGE SCALE GENOMIC DNA]</scope>
    <source>
        <strain evidence="2">C18/9</strain>
    </source>
</reference>
<protein>
    <recommendedName>
        <fullName evidence="3">FAD dependent oxidoreductase domain-containing protein</fullName>
    </recommendedName>
</protein>
<dbReference type="SUPFAM" id="SSF51905">
    <property type="entry name" value="FAD/NAD(P)-binding domain"/>
    <property type="match status" value="1"/>
</dbReference>
<dbReference type="AlphaFoldDB" id="A0A284R6E0"/>
<sequence length="318" mass="35123">MTVIRSGTKADSEFQIAAELRGKFRFTLFLPFHSPGVTLFAHGVYADVLVIGCGITGTPFVRTLLEADWTLEAVICKRGMIDECSWATPRNGDVMPPLYRRECTLRGYAGHLDDDGWGSTSISTCHGDPLKAPQDVLIVPAVHALLVSPSTTTSSTPCGNIRAKHIVHATNGWTSHLLAPIWEKLVSVRGRMTAQRAGTWLGRWMARYALVCTIPKHVRGSMRLSHPATARPCYQTRRDALRRVYGVASRWAHSPPLTPSDVLTTVKSNLECPHTSALPHRYRVNNEQGNGGNAVPVPIQLTRRVALRRAHWIAMMHA</sequence>